<organism evidence="2 3">
    <name type="scientific">Acinetobacter johnsonii</name>
    <dbReference type="NCBI Taxonomy" id="40214"/>
    <lineage>
        <taxon>Bacteria</taxon>
        <taxon>Pseudomonadati</taxon>
        <taxon>Pseudomonadota</taxon>
        <taxon>Gammaproteobacteria</taxon>
        <taxon>Moraxellales</taxon>
        <taxon>Moraxellaceae</taxon>
        <taxon>Acinetobacter</taxon>
    </lineage>
</organism>
<dbReference type="EMBL" id="CP022298">
    <property type="protein sequence ID" value="AZN62711.1"/>
    <property type="molecule type" value="Genomic_DNA"/>
</dbReference>
<dbReference type="RefSeq" id="WP_126034907.1">
    <property type="nucleotide sequence ID" value="NZ_CP022298.1"/>
</dbReference>
<evidence type="ECO:0000313" key="3">
    <source>
        <dbReference type="Proteomes" id="UP000276980"/>
    </source>
</evidence>
<reference evidence="2 3" key="1">
    <citation type="submission" date="2017-06" db="EMBL/GenBank/DDBJ databases">
        <title>Complete Genome Sequence of the Carbazole-Degrading Bacterium Acinetobacter johnsonii IC001.</title>
        <authorList>
            <person name="Vejarano F."/>
            <person name="Suzuki-Minakuchi C."/>
            <person name="Ohtsubo Y."/>
            <person name="Tsuda M."/>
            <person name="Okada K."/>
            <person name="Nojiri H."/>
        </authorList>
    </citation>
    <scope>NUCLEOTIDE SEQUENCE [LARGE SCALE GENOMIC DNA]</scope>
    <source>
        <strain evidence="2 3">IC001</strain>
    </source>
</reference>
<name>A0A3Q8XBH3_ACIJO</name>
<sequence length="391" mass="45904">MEKIRLLDHSAGTFTFEEQLALIHSDSSSAIVTGEGSVPHSLLRHHVDYDIEVCSSILNVFAKCDKAQLPIAQLANPYLFRSTQHYKVEFPSGWDILVKMVLPAFYYQFTDRYFYGEEIKAWISVRNQFPEKDLEFLTHLSSLDSTNQKSVKKYIDLFNMFMERLVQHIQSASFKKKIRDRNTIKKNNKKACVELQNHLIAKFAKVLVVRIDFSLRRDMETILKHSSSMAPPYSRHDLTALKSFMTKFKNNWRNNTLLNAIEGYIFQYEYSQATGFHVHSYFFFDGSKHQQDISIAQYISDYWQKITKNQGSCFICNMKKDQYRYCGIGMIHYSDLKKQSFLIKTFDYICKADQFFIFSELKNFKRFQRSQLPTPKAKSGRTRTLHSTQSH</sequence>
<evidence type="ECO:0008006" key="4">
    <source>
        <dbReference type="Google" id="ProtNLM"/>
    </source>
</evidence>
<proteinExistence type="predicted"/>
<evidence type="ECO:0000256" key="1">
    <source>
        <dbReference type="SAM" id="MobiDB-lite"/>
    </source>
</evidence>
<gene>
    <name evidence="2" type="ORF">CFH90_01065</name>
</gene>
<protein>
    <recommendedName>
        <fullName evidence="4">Inovirus Gp2 family protein</fullName>
    </recommendedName>
</protein>
<evidence type="ECO:0000313" key="2">
    <source>
        <dbReference type="EMBL" id="AZN62711.1"/>
    </source>
</evidence>
<accession>A0A3Q8XBH3</accession>
<feature type="region of interest" description="Disordered" evidence="1">
    <location>
        <begin position="372"/>
        <end position="391"/>
    </location>
</feature>
<dbReference type="AlphaFoldDB" id="A0A3Q8XBH3"/>
<dbReference type="Proteomes" id="UP000276980">
    <property type="component" value="Chromosome"/>
</dbReference>